<keyword evidence="4" id="KW-0067">ATP-binding</keyword>
<sequence length="875" mass="100499">MSSGIAAEALDHVDFKRVFDALIRNLFLKNRDSDTDVTIDIESIRRATWLASLGSLGDESQKSIANAFGSLLYLYDPSNELYLKTCYILQSRSGNLVSSKHLNGLYKENQKLHNFGTTLDFELATHRFELGKDFDGKTIFFTHYQKSLWEKLESGVNIAVSAPTSSGKSFIIKKFIFDRIQKNKSKFFVYVVPSKALINQVSNELSKELKESALVLTTYRELECFDKNIVYVLTPERCMRLLQEQKDCSPLLVFFDEIQNIEDGTRGSVYENVIYRMTTSWKDSQFIMAGPYIENLHLSLREVIDIDLLEHKTLATPVLQLKTVLTVFKKSQSVKYKIITPTGSIVQGDYDIGKALYSKLSNSRGQALKYLTSVFHEDEQNIIFSPKKNMAEGWALSVANDDQDNHKVIDNEKIKNLCSFLESEIHPLYSLVRCIKKGVAFHHGGLLDVARLEIEDLFSSGVIKNLVCTSTLLQGVNLPADRIVVISPKIGNYELSQFEFLNLIGRAGRINTSLYGEIFCIELSDEEWAEERIKNEDKKEIVSSVLNKLNGNIESVIDYIGLSGKEILNSDGDYKLYPLVLYLRSQYLVDKNHYSKIIKNSKLNKKQTEDLENKLDIFSKKISIPENLLARNPFVDPLLLSEFFELIKSQGVGEWMISKYPGGKREAKSLDDEFKNMNYYNQYKSIISRMNEIFNIEQEVNYKDDGKSRRYRYFVSINKLAYDSHNWMKGHNYKFFIDNMVKDKLTKKGLEITNKNIDKITNFVTAHINTNLNFILVKYLSLWTDVVGHLMSEEEKEKNKFFLNLPSMLEMGSYDPLVLEIMSFGINRSTAIELTKKQRIKEGQSVELYLRNYNIAKLSSLHRKYLEKAGFGSIK</sequence>
<dbReference type="InterPro" id="IPR014001">
    <property type="entry name" value="Helicase_ATP-bd"/>
</dbReference>
<evidence type="ECO:0000256" key="2">
    <source>
        <dbReference type="ARBA" id="ARBA00022801"/>
    </source>
</evidence>
<keyword evidence="2" id="KW-0378">Hydrolase</keyword>
<feature type="domain" description="Helicase ATP-binding" evidence="5">
    <location>
        <begin position="149"/>
        <end position="310"/>
    </location>
</feature>
<evidence type="ECO:0000259" key="5">
    <source>
        <dbReference type="PROSITE" id="PS51192"/>
    </source>
</evidence>
<dbReference type="EMBL" id="AAHZXX010000019">
    <property type="protein sequence ID" value="ECC0689587.1"/>
    <property type="molecule type" value="Genomic_DNA"/>
</dbReference>
<dbReference type="GO" id="GO:0016787">
    <property type="term" value="F:hydrolase activity"/>
    <property type="evidence" value="ECO:0007669"/>
    <property type="project" value="UniProtKB-KW"/>
</dbReference>
<dbReference type="SUPFAM" id="SSF52540">
    <property type="entry name" value="P-loop containing nucleoside triphosphate hydrolases"/>
    <property type="match status" value="2"/>
</dbReference>
<organism evidence="7">
    <name type="scientific">Salmonella enterica I</name>
    <dbReference type="NCBI Taxonomy" id="59201"/>
    <lineage>
        <taxon>Bacteria</taxon>
        <taxon>Pseudomonadati</taxon>
        <taxon>Pseudomonadota</taxon>
        <taxon>Gammaproteobacteria</taxon>
        <taxon>Enterobacterales</taxon>
        <taxon>Enterobacteriaceae</taxon>
        <taxon>Salmonella</taxon>
    </lineage>
</organism>
<name>A0A3Y8VLW7_SALET</name>
<dbReference type="InterPro" id="IPR050474">
    <property type="entry name" value="Hel308_SKI2-like"/>
</dbReference>
<dbReference type="AlphaFoldDB" id="A0A3Y8VLW7"/>
<dbReference type="EMBL" id="AAIIMV010000018">
    <property type="protein sequence ID" value="ECE6038568.1"/>
    <property type="molecule type" value="Genomic_DNA"/>
</dbReference>
<dbReference type="Gene3D" id="3.40.50.300">
    <property type="entry name" value="P-loop containing nucleotide triphosphate hydrolases"/>
    <property type="match status" value="2"/>
</dbReference>
<evidence type="ECO:0000313" key="7">
    <source>
        <dbReference type="EMBL" id="ECC0689587.1"/>
    </source>
</evidence>
<reference evidence="11" key="3">
    <citation type="submission" date="2021-05" db="EMBL/GenBank/DDBJ databases">
        <title>Whole genome sequencing of cultured pathogen.</title>
        <authorList>
            <person name="Hoffmann M."/>
            <person name="Balkey M."/>
            <person name="Luo Y."/>
        </authorList>
    </citation>
    <scope>NUCLEOTIDE SEQUENCE</scope>
    <source>
        <strain evidence="11">CFSAN058565</strain>
    </source>
</reference>
<dbReference type="Pfam" id="PF00271">
    <property type="entry name" value="Helicase_C"/>
    <property type="match status" value="1"/>
</dbReference>
<dbReference type="PANTHER" id="PTHR47961">
    <property type="entry name" value="DNA POLYMERASE THETA, PUTATIVE (AFU_ORTHOLOGUE AFUA_1G05260)-RELATED"/>
    <property type="match status" value="1"/>
</dbReference>
<keyword evidence="1" id="KW-0547">Nucleotide-binding</keyword>
<reference evidence="7" key="2">
    <citation type="submission" date="2019-07" db="EMBL/GenBank/DDBJ databases">
        <authorList>
            <person name="Ashton P.M."/>
            <person name="Dallman T."/>
            <person name="Nair S."/>
            <person name="De Pinna E."/>
            <person name="Peters T."/>
            <person name="Grant K."/>
        </authorList>
    </citation>
    <scope>NUCLEOTIDE SEQUENCE</scope>
    <source>
        <strain evidence="8">127525</strain>
        <strain evidence="9">677129</strain>
        <strain evidence="10">762338</strain>
        <strain evidence="7">769168</strain>
    </source>
</reference>
<dbReference type="SMART" id="SM00490">
    <property type="entry name" value="HELICc"/>
    <property type="match status" value="1"/>
</dbReference>
<evidence type="ECO:0000313" key="8">
    <source>
        <dbReference type="EMBL" id="ECE6038568.1"/>
    </source>
</evidence>
<dbReference type="Pfam" id="PF00270">
    <property type="entry name" value="DEAD"/>
    <property type="match status" value="1"/>
</dbReference>
<evidence type="ECO:0000256" key="1">
    <source>
        <dbReference type="ARBA" id="ARBA00022741"/>
    </source>
</evidence>
<dbReference type="EMBL" id="AAIWBE010000025">
    <property type="protein sequence ID" value="ECI7265619.1"/>
    <property type="molecule type" value="Genomic_DNA"/>
</dbReference>
<dbReference type="EMBL" id="CP077704">
    <property type="protein sequence ID" value="QXR69222.1"/>
    <property type="molecule type" value="Genomic_DNA"/>
</dbReference>
<dbReference type="InterPro" id="IPR001650">
    <property type="entry name" value="Helicase_C-like"/>
</dbReference>
<dbReference type="PROSITE" id="PS51194">
    <property type="entry name" value="HELICASE_CTER"/>
    <property type="match status" value="1"/>
</dbReference>
<keyword evidence="3 7" id="KW-0347">Helicase</keyword>
<dbReference type="GO" id="GO:0005524">
    <property type="term" value="F:ATP binding"/>
    <property type="evidence" value="ECO:0007669"/>
    <property type="project" value="UniProtKB-KW"/>
</dbReference>
<dbReference type="EMBL" id="AAJERZ010000019">
    <property type="protein sequence ID" value="ECL0496149.1"/>
    <property type="molecule type" value="Genomic_DNA"/>
</dbReference>
<evidence type="ECO:0000313" key="10">
    <source>
        <dbReference type="EMBL" id="ECL0496149.1"/>
    </source>
</evidence>
<accession>A0A3Y8VLW7</accession>
<dbReference type="SMART" id="SM00487">
    <property type="entry name" value="DEXDc"/>
    <property type="match status" value="1"/>
</dbReference>
<proteinExistence type="predicted"/>
<evidence type="ECO:0000256" key="3">
    <source>
        <dbReference type="ARBA" id="ARBA00022806"/>
    </source>
</evidence>
<gene>
    <name evidence="11" type="ORF">DBO17_005360</name>
    <name evidence="8" type="ORF">DNU30_14045</name>
    <name evidence="9" type="ORF">EWD86_16935</name>
    <name evidence="10" type="ORF">FKN96_15395</name>
    <name evidence="7" type="ORF">FMV10_14790</name>
</gene>
<dbReference type="PANTHER" id="PTHR47961:SF6">
    <property type="entry name" value="DNA-DIRECTED DNA POLYMERASE"/>
    <property type="match status" value="1"/>
</dbReference>
<dbReference type="InterPro" id="IPR027417">
    <property type="entry name" value="P-loop_NTPase"/>
</dbReference>
<dbReference type="PROSITE" id="PS51192">
    <property type="entry name" value="HELICASE_ATP_BIND_1"/>
    <property type="match status" value="1"/>
</dbReference>
<dbReference type="RefSeq" id="WP_023209174.1">
    <property type="nucleotide sequence ID" value="NZ_CP077704.1"/>
</dbReference>
<feature type="domain" description="Helicase C-terminal" evidence="6">
    <location>
        <begin position="366"/>
        <end position="557"/>
    </location>
</feature>
<evidence type="ECO:0000313" key="11">
    <source>
        <dbReference type="EMBL" id="QXR69222.1"/>
    </source>
</evidence>
<evidence type="ECO:0000259" key="6">
    <source>
        <dbReference type="PROSITE" id="PS51194"/>
    </source>
</evidence>
<dbReference type="InterPro" id="IPR011545">
    <property type="entry name" value="DEAD/DEAH_box_helicase_dom"/>
</dbReference>
<dbReference type="GO" id="GO:0003676">
    <property type="term" value="F:nucleic acid binding"/>
    <property type="evidence" value="ECO:0007669"/>
    <property type="project" value="InterPro"/>
</dbReference>
<reference evidence="11" key="1">
    <citation type="submission" date="2018-04" db="EMBL/GenBank/DDBJ databases">
        <authorList>
            <person name="Bell R."/>
        </authorList>
    </citation>
    <scope>NUCLEOTIDE SEQUENCE</scope>
    <source>
        <strain evidence="11">CFSAN058565</strain>
    </source>
</reference>
<dbReference type="GO" id="GO:0004386">
    <property type="term" value="F:helicase activity"/>
    <property type="evidence" value="ECO:0007669"/>
    <property type="project" value="UniProtKB-KW"/>
</dbReference>
<evidence type="ECO:0000313" key="9">
    <source>
        <dbReference type="EMBL" id="ECI7265619.1"/>
    </source>
</evidence>
<evidence type="ECO:0000256" key="4">
    <source>
        <dbReference type="ARBA" id="ARBA00022840"/>
    </source>
</evidence>
<protein>
    <submittedName>
        <fullName evidence="7">DEAD/DEAH box helicase</fullName>
    </submittedName>
</protein>